<dbReference type="Pfam" id="PF02770">
    <property type="entry name" value="Acyl-CoA_dh_M"/>
    <property type="match status" value="1"/>
</dbReference>
<evidence type="ECO:0000256" key="1">
    <source>
        <dbReference type="ARBA" id="ARBA00001974"/>
    </source>
</evidence>
<evidence type="ECO:0000259" key="9">
    <source>
        <dbReference type="Pfam" id="PF02771"/>
    </source>
</evidence>
<evidence type="ECO:0000313" key="11">
    <source>
        <dbReference type="Proteomes" id="UP001144036"/>
    </source>
</evidence>
<dbReference type="InterPro" id="IPR013786">
    <property type="entry name" value="AcylCoA_DH/ox_N"/>
</dbReference>
<evidence type="ECO:0000259" key="7">
    <source>
        <dbReference type="Pfam" id="PF00441"/>
    </source>
</evidence>
<keyword evidence="4 6" id="KW-0274">FAD</keyword>
<evidence type="ECO:0000256" key="5">
    <source>
        <dbReference type="ARBA" id="ARBA00023002"/>
    </source>
</evidence>
<dbReference type="InterPro" id="IPR009075">
    <property type="entry name" value="AcylCo_DH/oxidase_C"/>
</dbReference>
<protein>
    <submittedName>
        <fullName evidence="10">Acyl-CoA dehydrogenase family protein</fullName>
    </submittedName>
</protein>
<feature type="domain" description="Acyl-CoA oxidase/dehydrogenase middle" evidence="8">
    <location>
        <begin position="122"/>
        <end position="216"/>
    </location>
</feature>
<dbReference type="Proteomes" id="UP001144036">
    <property type="component" value="Unassembled WGS sequence"/>
</dbReference>
<dbReference type="Gene3D" id="1.20.140.10">
    <property type="entry name" value="Butyryl-CoA Dehydrogenase, subunit A, domain 3"/>
    <property type="match status" value="1"/>
</dbReference>
<evidence type="ECO:0000313" key="10">
    <source>
        <dbReference type="EMBL" id="MDA0633592.1"/>
    </source>
</evidence>
<organism evidence="10 11">
    <name type="scientific">Nonomuraea corallina</name>
    <dbReference type="NCBI Taxonomy" id="2989783"/>
    <lineage>
        <taxon>Bacteria</taxon>
        <taxon>Bacillati</taxon>
        <taxon>Actinomycetota</taxon>
        <taxon>Actinomycetes</taxon>
        <taxon>Streptosporangiales</taxon>
        <taxon>Streptosporangiaceae</taxon>
        <taxon>Nonomuraea</taxon>
    </lineage>
</organism>
<dbReference type="RefSeq" id="WP_270154403.1">
    <property type="nucleotide sequence ID" value="NZ_JAPNNL010000024.1"/>
</dbReference>
<dbReference type="InterPro" id="IPR052161">
    <property type="entry name" value="Mycobact_Acyl-CoA_DH"/>
</dbReference>
<feature type="domain" description="Acyl-CoA dehydrogenase/oxidase C-terminal" evidence="7">
    <location>
        <begin position="228"/>
        <end position="369"/>
    </location>
</feature>
<feature type="domain" description="Acyl-CoA dehydrogenase/oxidase N-terminal" evidence="9">
    <location>
        <begin position="7"/>
        <end position="116"/>
    </location>
</feature>
<dbReference type="InterPro" id="IPR006091">
    <property type="entry name" value="Acyl-CoA_Oxase/DH_mid-dom"/>
</dbReference>
<accession>A0ABT4S8P4</accession>
<dbReference type="Pfam" id="PF00441">
    <property type="entry name" value="Acyl-CoA_dh_1"/>
    <property type="match status" value="1"/>
</dbReference>
<dbReference type="SUPFAM" id="SSF56645">
    <property type="entry name" value="Acyl-CoA dehydrogenase NM domain-like"/>
    <property type="match status" value="1"/>
</dbReference>
<keyword evidence="3 6" id="KW-0285">Flavoprotein</keyword>
<gene>
    <name evidence="10" type="ORF">OUY22_09190</name>
</gene>
<dbReference type="SUPFAM" id="SSF47203">
    <property type="entry name" value="Acyl-CoA dehydrogenase C-terminal domain-like"/>
    <property type="match status" value="1"/>
</dbReference>
<dbReference type="Gene3D" id="1.10.540.10">
    <property type="entry name" value="Acyl-CoA dehydrogenase/oxidase, N-terminal domain"/>
    <property type="match status" value="1"/>
</dbReference>
<reference evidence="10" key="1">
    <citation type="submission" date="2022-11" db="EMBL/GenBank/DDBJ databases">
        <title>Nonomuraea corallina sp. nov., a new species of the genus Nonomuraea isolated from sea side sediment in Thai sea.</title>
        <authorList>
            <person name="Ngamcharungchit C."/>
            <person name="Matsumoto A."/>
            <person name="Suriyachadkun C."/>
            <person name="Panbangred W."/>
            <person name="Inahashi Y."/>
            <person name="Intra B."/>
        </authorList>
    </citation>
    <scope>NUCLEOTIDE SEQUENCE</scope>
    <source>
        <strain evidence="10">MCN248</strain>
    </source>
</reference>
<dbReference type="InterPro" id="IPR037069">
    <property type="entry name" value="AcylCoA_DH/ox_N_sf"/>
</dbReference>
<dbReference type="PANTHER" id="PTHR43292">
    <property type="entry name" value="ACYL-COA DEHYDROGENASE"/>
    <property type="match status" value="1"/>
</dbReference>
<comment type="cofactor">
    <cofactor evidence="1 6">
        <name>FAD</name>
        <dbReference type="ChEBI" id="CHEBI:57692"/>
    </cofactor>
</comment>
<evidence type="ECO:0000256" key="2">
    <source>
        <dbReference type="ARBA" id="ARBA00009347"/>
    </source>
</evidence>
<evidence type="ECO:0000256" key="6">
    <source>
        <dbReference type="RuleBase" id="RU362125"/>
    </source>
</evidence>
<dbReference type="InterPro" id="IPR036250">
    <property type="entry name" value="AcylCo_DH-like_C"/>
</dbReference>
<evidence type="ECO:0000256" key="4">
    <source>
        <dbReference type="ARBA" id="ARBA00022827"/>
    </source>
</evidence>
<evidence type="ECO:0000259" key="8">
    <source>
        <dbReference type="Pfam" id="PF02770"/>
    </source>
</evidence>
<dbReference type="InterPro" id="IPR009100">
    <property type="entry name" value="AcylCoA_DH/oxidase_NM_dom_sf"/>
</dbReference>
<keyword evidence="5 6" id="KW-0560">Oxidoreductase</keyword>
<keyword evidence="11" id="KW-1185">Reference proteome</keyword>
<dbReference type="EMBL" id="JAPNNL010000024">
    <property type="protein sequence ID" value="MDA0633592.1"/>
    <property type="molecule type" value="Genomic_DNA"/>
</dbReference>
<comment type="caution">
    <text evidence="10">The sequence shown here is derived from an EMBL/GenBank/DDBJ whole genome shotgun (WGS) entry which is preliminary data.</text>
</comment>
<evidence type="ECO:0000256" key="3">
    <source>
        <dbReference type="ARBA" id="ARBA00022630"/>
    </source>
</evidence>
<dbReference type="PANTHER" id="PTHR43292:SF3">
    <property type="entry name" value="ACYL-COA DEHYDROGENASE FADE29"/>
    <property type="match status" value="1"/>
</dbReference>
<comment type="similarity">
    <text evidence="2 6">Belongs to the acyl-CoA dehydrogenase family.</text>
</comment>
<dbReference type="Gene3D" id="2.40.110.10">
    <property type="entry name" value="Butyryl-CoA Dehydrogenase, subunit A, domain 2"/>
    <property type="match status" value="1"/>
</dbReference>
<dbReference type="Pfam" id="PF02771">
    <property type="entry name" value="Acyl-CoA_dh_N"/>
    <property type="match status" value="1"/>
</dbReference>
<proteinExistence type="inferred from homology"/>
<sequence length="374" mass="40720">MDYSDDPEVAAFRAGLRAWLRDHLDEHRDATGYESAESVERTLRWHRALAAAGYVGLSLPAAYGGHGLPDLYEAVLNDELATAGAPPPPPIGHIAHAVADFASEELKSRVLPGLLRCTEVWCQGFSEPGAGSDLASLTTTAAPDGDRFVVDGQKIWTSGAMWSRWCLLLARTERDQPRHRGLSMLVVDMESPGVDRREIVLASGSREFAEVFFDGVEVPAANLVGERGQGWRIAMHMLSYERGPADMGWVGRLGRVLAAARDDVRSGRVPADGPLRRRLAAASVDLRVLQWHVARSLADRDPGGSAGSVDKLLTTRIEQNLHHVVGDLAGPSFVLGDPAPYGDYLWSRAQSIYGGTQQIQRQIVAQRVLRLPRG</sequence>
<name>A0ABT4S8P4_9ACTN</name>
<dbReference type="InterPro" id="IPR046373">
    <property type="entry name" value="Acyl-CoA_Oxase/DH_mid-dom_sf"/>
</dbReference>